<accession>A0A085BJL9</accession>
<keyword evidence="1" id="KW-1133">Transmembrane helix</keyword>
<name>A0A085BJL9_9FLAO</name>
<dbReference type="RefSeq" id="WP_034974630.1">
    <property type="nucleotide sequence ID" value="NZ_FOFI01000004.1"/>
</dbReference>
<dbReference type="EMBL" id="JPLY01000002">
    <property type="protein sequence ID" value="KFC22664.1"/>
    <property type="molecule type" value="Genomic_DNA"/>
</dbReference>
<protein>
    <submittedName>
        <fullName evidence="2">Uncharacterized protein</fullName>
    </submittedName>
</protein>
<keyword evidence="1" id="KW-0472">Membrane</keyword>
<dbReference type="STRING" id="421072.SAMN04488097_3179"/>
<dbReference type="OrthoDB" id="659253at2"/>
<feature type="transmembrane region" description="Helical" evidence="1">
    <location>
        <begin position="30"/>
        <end position="50"/>
    </location>
</feature>
<dbReference type="eggNOG" id="ENOG502ZBYQ">
    <property type="taxonomic scope" value="Bacteria"/>
</dbReference>
<evidence type="ECO:0000313" key="3">
    <source>
        <dbReference type="Proteomes" id="UP000028623"/>
    </source>
</evidence>
<comment type="caution">
    <text evidence="2">The sequence shown here is derived from an EMBL/GenBank/DDBJ whole genome shotgun (WGS) entry which is preliminary data.</text>
</comment>
<gene>
    <name evidence="2" type="ORF">IO89_06320</name>
</gene>
<organism evidence="2 3">
    <name type="scientific">Epilithonimonas lactis</name>
    <dbReference type="NCBI Taxonomy" id="421072"/>
    <lineage>
        <taxon>Bacteria</taxon>
        <taxon>Pseudomonadati</taxon>
        <taxon>Bacteroidota</taxon>
        <taxon>Flavobacteriia</taxon>
        <taxon>Flavobacteriales</taxon>
        <taxon>Weeksellaceae</taxon>
        <taxon>Chryseobacterium group</taxon>
        <taxon>Epilithonimonas</taxon>
    </lineage>
</organism>
<evidence type="ECO:0000256" key="1">
    <source>
        <dbReference type="SAM" id="Phobius"/>
    </source>
</evidence>
<proteinExistence type="predicted"/>
<keyword evidence="3" id="KW-1185">Reference proteome</keyword>
<feature type="transmembrane region" description="Helical" evidence="1">
    <location>
        <begin position="56"/>
        <end position="76"/>
    </location>
</feature>
<dbReference type="Proteomes" id="UP000028623">
    <property type="component" value="Unassembled WGS sequence"/>
</dbReference>
<sequence length="221" mass="24937">MNIEKLKKLETDSVIINKYIGVSSFGHNRIIYLPLVIGIGLLMFVAMAFISDLTDTVGMTMLIVLVAVALLCFGLVKIIADSTKKKLLATTNIAPISVAKIIVGNATERVFYCIYTTDENRHDENFIDRIAEKIDIATENPQTPMDKEIAILFRPDFIKPNEFAKKLPLAFTENIVVWRKQVSFVASPKTVNEKIREEGDKFPMVTIIPENARFLSDYYTD</sequence>
<evidence type="ECO:0000313" key="2">
    <source>
        <dbReference type="EMBL" id="KFC22664.1"/>
    </source>
</evidence>
<dbReference type="AlphaFoldDB" id="A0A085BJL9"/>
<keyword evidence="1" id="KW-0812">Transmembrane</keyword>
<reference evidence="2 3" key="1">
    <citation type="submission" date="2014-07" db="EMBL/GenBank/DDBJ databases">
        <title>Epilithonimonas lactis LMG 22401 Genome.</title>
        <authorList>
            <person name="Pipes S.E."/>
            <person name="Stropko S.J."/>
        </authorList>
    </citation>
    <scope>NUCLEOTIDE SEQUENCE [LARGE SCALE GENOMIC DNA]</scope>
    <source>
        <strain evidence="2 3">LMG 24401</strain>
    </source>
</reference>